<feature type="compositionally biased region" description="Low complexity" evidence="1">
    <location>
        <begin position="944"/>
        <end position="955"/>
    </location>
</feature>
<feature type="domain" description="HTH OST-type" evidence="2">
    <location>
        <begin position="262"/>
        <end position="331"/>
    </location>
</feature>
<feature type="compositionally biased region" description="Polar residues" evidence="1">
    <location>
        <begin position="423"/>
        <end position="440"/>
    </location>
</feature>
<dbReference type="AlphaFoldDB" id="A0AAV6LW77"/>
<feature type="compositionally biased region" description="Basic and acidic residues" evidence="1">
    <location>
        <begin position="927"/>
        <end position="943"/>
    </location>
</feature>
<dbReference type="GO" id="GO:0004540">
    <property type="term" value="F:RNA nuclease activity"/>
    <property type="evidence" value="ECO:0007669"/>
    <property type="project" value="InterPro"/>
</dbReference>
<feature type="domain" description="HTH OST-type" evidence="2">
    <location>
        <begin position="729"/>
        <end position="805"/>
    </location>
</feature>
<dbReference type="PANTHER" id="PTHR14379">
    <property type="entry name" value="LIMKAIN B LKAP"/>
    <property type="match status" value="1"/>
</dbReference>
<dbReference type="PROSITE" id="PS51644">
    <property type="entry name" value="HTH_OST"/>
    <property type="match status" value="2"/>
</dbReference>
<feature type="compositionally biased region" description="Polar residues" evidence="1">
    <location>
        <begin position="358"/>
        <end position="379"/>
    </location>
</feature>
<dbReference type="EMBL" id="JAGKQH010000020">
    <property type="protein sequence ID" value="KAG6571365.1"/>
    <property type="molecule type" value="Genomic_DNA"/>
</dbReference>
<feature type="compositionally biased region" description="Polar residues" evidence="1">
    <location>
        <begin position="819"/>
        <end position="828"/>
    </location>
</feature>
<comment type="caution">
    <text evidence="3">The sequence shown here is derived from an EMBL/GenBank/DDBJ whole genome shotgun (WGS) entry which is preliminary data.</text>
</comment>
<accession>A0AAV6LW77</accession>
<protein>
    <submittedName>
        <fullName evidence="3">Meiosis regulator and mRNA stability factor 1</fullName>
    </submittedName>
</protein>
<feature type="non-terminal residue" evidence="3">
    <location>
        <position position="1"/>
    </location>
</feature>
<feature type="compositionally biased region" description="Basic and acidic residues" evidence="1">
    <location>
        <begin position="898"/>
        <end position="908"/>
    </location>
</feature>
<feature type="region of interest" description="Disordered" evidence="1">
    <location>
        <begin position="863"/>
        <end position="955"/>
    </location>
</feature>
<dbReference type="PANTHER" id="PTHR14379:SF6">
    <property type="entry name" value="EMB|CAB71880.1"/>
    <property type="match status" value="1"/>
</dbReference>
<keyword evidence="4" id="KW-1185">Reference proteome</keyword>
<gene>
    <name evidence="3" type="primary">marf1</name>
    <name evidence="3" type="ORF">SDJN03_30280</name>
</gene>
<organism evidence="3 4">
    <name type="scientific">Cucurbita argyrosperma subsp. sororia</name>
    <dbReference type="NCBI Taxonomy" id="37648"/>
    <lineage>
        <taxon>Eukaryota</taxon>
        <taxon>Viridiplantae</taxon>
        <taxon>Streptophyta</taxon>
        <taxon>Embryophyta</taxon>
        <taxon>Tracheophyta</taxon>
        <taxon>Spermatophyta</taxon>
        <taxon>Magnoliopsida</taxon>
        <taxon>eudicotyledons</taxon>
        <taxon>Gunneridae</taxon>
        <taxon>Pentapetalae</taxon>
        <taxon>rosids</taxon>
        <taxon>fabids</taxon>
        <taxon>Cucurbitales</taxon>
        <taxon>Cucurbitaceae</taxon>
        <taxon>Cucurbiteae</taxon>
        <taxon>Cucurbita</taxon>
    </lineage>
</organism>
<feature type="compositionally biased region" description="Basic and acidic residues" evidence="1">
    <location>
        <begin position="694"/>
        <end position="705"/>
    </location>
</feature>
<dbReference type="Pfam" id="PF12872">
    <property type="entry name" value="OST-HTH"/>
    <property type="match status" value="2"/>
</dbReference>
<feature type="region of interest" description="Disordered" evidence="1">
    <location>
        <begin position="339"/>
        <end position="440"/>
    </location>
</feature>
<evidence type="ECO:0000313" key="4">
    <source>
        <dbReference type="Proteomes" id="UP000685013"/>
    </source>
</evidence>
<dbReference type="GO" id="GO:0005777">
    <property type="term" value="C:peroxisome"/>
    <property type="evidence" value="ECO:0007669"/>
    <property type="project" value="InterPro"/>
</dbReference>
<dbReference type="InterPro" id="IPR021139">
    <property type="entry name" value="NYN"/>
</dbReference>
<dbReference type="CDD" id="cd10910">
    <property type="entry name" value="PIN_limkain_b1_N_like"/>
    <property type="match status" value="1"/>
</dbReference>
<name>A0AAV6LW77_9ROSI</name>
<feature type="compositionally biased region" description="Acidic residues" evidence="1">
    <location>
        <begin position="881"/>
        <end position="891"/>
    </location>
</feature>
<evidence type="ECO:0000259" key="2">
    <source>
        <dbReference type="PROSITE" id="PS51644"/>
    </source>
</evidence>
<feature type="compositionally biased region" description="Basic and acidic residues" evidence="1">
    <location>
        <begin position="864"/>
        <end position="875"/>
    </location>
</feature>
<dbReference type="GO" id="GO:0010468">
    <property type="term" value="P:regulation of gene expression"/>
    <property type="evidence" value="ECO:0007669"/>
    <property type="project" value="InterPro"/>
</dbReference>
<dbReference type="Proteomes" id="UP000685013">
    <property type="component" value="Chromosome 20"/>
</dbReference>
<feature type="compositionally biased region" description="Polar residues" evidence="1">
    <location>
        <begin position="462"/>
        <end position="474"/>
    </location>
</feature>
<feature type="region of interest" description="Disordered" evidence="1">
    <location>
        <begin position="814"/>
        <end position="834"/>
    </location>
</feature>
<dbReference type="Pfam" id="PF01936">
    <property type="entry name" value="NYN"/>
    <property type="match status" value="1"/>
</dbReference>
<proteinExistence type="predicted"/>
<dbReference type="CDD" id="cd08824">
    <property type="entry name" value="LOTUS"/>
    <property type="match status" value="2"/>
</dbReference>
<feature type="region of interest" description="Disordered" evidence="1">
    <location>
        <begin position="462"/>
        <end position="486"/>
    </location>
</feature>
<evidence type="ECO:0000256" key="1">
    <source>
        <dbReference type="SAM" id="MobiDB-lite"/>
    </source>
</evidence>
<dbReference type="InterPro" id="IPR025605">
    <property type="entry name" value="OST-HTH/LOTUS_dom"/>
</dbReference>
<sequence>MMRFLSSATFSLSSLCSSSSSSSSSSLPFPPRVLLLSLSQFSTSSSSLRRHDEESRNVRVSVWWDFENCNIPAGVNVFKVAHLITAAVRANGIKGPLQITAFGDILQLSRANQEALSSTGISLTHIPQGGKNSADRSLLVDLMYWVSQNPPPAHLFLISGDRDFAGILHRLRMNNYNVLLASPDTAPGVLCSAASIMWHWNTLIRGENLVGRHFNRPPDGPYGSWYGHYKVPLEDPYPVNEQPSSLRAEVSELSSDPKPRPIPKTVIRQLHNILKLHPKGILITELRSELGKSMDKDFYGYKKFYRFLLSVPHILKLQTNGDGQCIVCPVTPRPIEPLECSRGTSSDGNGGQDPNMRANLNNNDSSTESISESVLPSSERSAEDRQLKVKPSSEFGMSIGEGMEGESSRFPVSEPHVIEDSKQTSQFEAESSKNPSIGQLSESEMGFFRRIWRRLLSNNNHISENGSHNISEKCSTSDDTSKHKSCSGLLGKAKTVKPMSQDANCVHPVSNSPDHESAKLQKTAVVASEYDVKSSSNPGLLGSIRNWFKFWGKNTENGEVSERSCERNQLKNQSENHHLFSSNSFWQDIQSFMETPKGVQIILRSKTRSEIAENLLEGGPPVLKSLSISDLFDFLELLISDKKWVVECPSEANPFKLTLSVARKSSCTKQLHHANGLASIFMNKVSQCSLQGSAEHDSDSDKKNENIPQAGHYTTMTRRKFPERTRSEILGDCRKLVDEILRDHPEGYKMGAFRKLFLEKYGYHLNLQKLGYHKLASLLQIMPGVAVASTLIVPTSKAPKVSKLETALLSDPEKKTSHVVVTSGNDSSVLPRKDDDFESSWGELGPACTDWSNINEAESTLIRDTAEATEKRPMVDYEPVLPEDELTESDGESCPATHRSEEQAKQRTDEEESSLIQILDSWYSSEEDSRKDKSENSDERIDCSENSSKLSSLAAKSEANTESFARKQRHQKSYSFVSDTDEKDNVELIDGIFGTSYAAICIEELLLVKEDSGVARRTNTLLSV</sequence>
<dbReference type="InterPro" id="IPR024768">
    <property type="entry name" value="Marf1"/>
</dbReference>
<feature type="region of interest" description="Disordered" evidence="1">
    <location>
        <begin position="692"/>
        <end position="713"/>
    </location>
</feature>
<evidence type="ECO:0000313" key="3">
    <source>
        <dbReference type="EMBL" id="KAG6571365.1"/>
    </source>
</evidence>
<reference evidence="3 4" key="1">
    <citation type="journal article" date="2021" name="Hortic Res">
        <title>The domestication of Cucurbita argyrosperma as revealed by the genome of its wild relative.</title>
        <authorList>
            <person name="Barrera-Redondo J."/>
            <person name="Sanchez-de la Vega G."/>
            <person name="Aguirre-Liguori J.A."/>
            <person name="Castellanos-Morales G."/>
            <person name="Gutierrez-Guerrero Y.T."/>
            <person name="Aguirre-Dugua X."/>
            <person name="Aguirre-Planter E."/>
            <person name="Tenaillon M.I."/>
            <person name="Lira-Saade R."/>
            <person name="Eguiarte L.E."/>
        </authorList>
    </citation>
    <scope>NUCLEOTIDE SEQUENCE [LARGE SCALE GENOMIC DNA]</scope>
    <source>
        <strain evidence="3">JBR-2021</strain>
    </source>
</reference>
<feature type="compositionally biased region" description="Low complexity" evidence="1">
    <location>
        <begin position="392"/>
        <end position="401"/>
    </location>
</feature>